<sequence length="64" mass="7293">MATEPADRQVVRLTGWKQRWWGSKCEAATSNLASILFFFFNLSASYNIHCSACKVSSHRLARRS</sequence>
<evidence type="ECO:0000313" key="2">
    <source>
        <dbReference type="Proteomes" id="UP000324222"/>
    </source>
</evidence>
<proteinExistence type="predicted"/>
<dbReference type="AlphaFoldDB" id="A0A5B7HZ68"/>
<dbReference type="EMBL" id="VSRR010037474">
    <property type="protein sequence ID" value="MPC73764.1"/>
    <property type="molecule type" value="Genomic_DNA"/>
</dbReference>
<name>A0A5B7HZ68_PORTR</name>
<evidence type="ECO:0000313" key="1">
    <source>
        <dbReference type="EMBL" id="MPC73764.1"/>
    </source>
</evidence>
<accession>A0A5B7HZ68</accession>
<reference evidence="1 2" key="1">
    <citation type="submission" date="2019-05" db="EMBL/GenBank/DDBJ databases">
        <title>Another draft genome of Portunus trituberculatus and its Hox gene families provides insights of decapod evolution.</title>
        <authorList>
            <person name="Jeong J.-H."/>
            <person name="Song I."/>
            <person name="Kim S."/>
            <person name="Choi T."/>
            <person name="Kim D."/>
            <person name="Ryu S."/>
            <person name="Kim W."/>
        </authorList>
    </citation>
    <scope>NUCLEOTIDE SEQUENCE [LARGE SCALE GENOMIC DNA]</scope>
    <source>
        <tissue evidence="1">Muscle</tissue>
    </source>
</reference>
<protein>
    <submittedName>
        <fullName evidence="1">Uncharacterized protein</fullName>
    </submittedName>
</protein>
<dbReference type="Proteomes" id="UP000324222">
    <property type="component" value="Unassembled WGS sequence"/>
</dbReference>
<organism evidence="1 2">
    <name type="scientific">Portunus trituberculatus</name>
    <name type="common">Swimming crab</name>
    <name type="synonym">Neptunus trituberculatus</name>
    <dbReference type="NCBI Taxonomy" id="210409"/>
    <lineage>
        <taxon>Eukaryota</taxon>
        <taxon>Metazoa</taxon>
        <taxon>Ecdysozoa</taxon>
        <taxon>Arthropoda</taxon>
        <taxon>Crustacea</taxon>
        <taxon>Multicrustacea</taxon>
        <taxon>Malacostraca</taxon>
        <taxon>Eumalacostraca</taxon>
        <taxon>Eucarida</taxon>
        <taxon>Decapoda</taxon>
        <taxon>Pleocyemata</taxon>
        <taxon>Brachyura</taxon>
        <taxon>Eubrachyura</taxon>
        <taxon>Portunoidea</taxon>
        <taxon>Portunidae</taxon>
        <taxon>Portuninae</taxon>
        <taxon>Portunus</taxon>
    </lineage>
</organism>
<comment type="caution">
    <text evidence="1">The sequence shown here is derived from an EMBL/GenBank/DDBJ whole genome shotgun (WGS) entry which is preliminary data.</text>
</comment>
<keyword evidence="2" id="KW-1185">Reference proteome</keyword>
<gene>
    <name evidence="1" type="ORF">E2C01_068101</name>
</gene>